<name>A0ABP8I391_9BURK</name>
<gene>
    <name evidence="1" type="ORF">GCM10023165_37900</name>
</gene>
<keyword evidence="2" id="KW-1185">Reference proteome</keyword>
<protein>
    <submittedName>
        <fullName evidence="1">Uncharacterized protein</fullName>
    </submittedName>
</protein>
<sequence>MKLFPRLPHFVWSANPLTGGAPSGPAKPVPRKMLLSPRLPHFVWSANPLTGGAPSGPAKPVPQVLPNGPASRPACFMRRLAQRAVEQLT</sequence>
<comment type="caution">
    <text evidence="1">The sequence shown here is derived from an EMBL/GenBank/DDBJ whole genome shotgun (WGS) entry which is preliminary data.</text>
</comment>
<reference evidence="2" key="1">
    <citation type="journal article" date="2019" name="Int. J. Syst. Evol. Microbiol.">
        <title>The Global Catalogue of Microorganisms (GCM) 10K type strain sequencing project: providing services to taxonomists for standard genome sequencing and annotation.</title>
        <authorList>
            <consortium name="The Broad Institute Genomics Platform"/>
            <consortium name="The Broad Institute Genome Sequencing Center for Infectious Disease"/>
            <person name="Wu L."/>
            <person name="Ma J."/>
        </authorList>
    </citation>
    <scope>NUCLEOTIDE SEQUENCE [LARGE SCALE GENOMIC DNA]</scope>
    <source>
        <strain evidence="2">JCM 17804</strain>
    </source>
</reference>
<dbReference type="Proteomes" id="UP001500975">
    <property type="component" value="Unassembled WGS sequence"/>
</dbReference>
<accession>A0ABP8I391</accession>
<dbReference type="EMBL" id="BAABGJ010000068">
    <property type="protein sequence ID" value="GAA4350462.1"/>
    <property type="molecule type" value="Genomic_DNA"/>
</dbReference>
<proteinExistence type="predicted"/>
<evidence type="ECO:0000313" key="1">
    <source>
        <dbReference type="EMBL" id="GAA4350462.1"/>
    </source>
</evidence>
<organism evidence="1 2">
    <name type="scientific">Variovorax defluvii</name>
    <dbReference type="NCBI Taxonomy" id="913761"/>
    <lineage>
        <taxon>Bacteria</taxon>
        <taxon>Pseudomonadati</taxon>
        <taxon>Pseudomonadota</taxon>
        <taxon>Betaproteobacteria</taxon>
        <taxon>Burkholderiales</taxon>
        <taxon>Comamonadaceae</taxon>
        <taxon>Variovorax</taxon>
    </lineage>
</organism>
<evidence type="ECO:0000313" key="2">
    <source>
        <dbReference type="Proteomes" id="UP001500975"/>
    </source>
</evidence>